<accession>A0A2N5UIC8</accession>
<gene>
    <name evidence="1" type="ORF">PCANC_17298</name>
</gene>
<protein>
    <recommendedName>
        <fullName evidence="3">DUF4219 domain-containing protein</fullName>
    </recommendedName>
</protein>
<name>A0A2N5UIC8_9BASI</name>
<comment type="caution">
    <text evidence="1">The sequence shown here is derived from an EMBL/GenBank/DDBJ whole genome shotgun (WGS) entry which is preliminary data.</text>
</comment>
<dbReference type="EMBL" id="PGCJ01000221">
    <property type="protein sequence ID" value="PLW37502.1"/>
    <property type="molecule type" value="Genomic_DNA"/>
</dbReference>
<sequence>MVELTVKLPAKEKLNGTNLLDWKVQMKSILQLKRLHLLVTQDKQDAASLELDKKDPYRRSDAMAILTLNCNVKIVSQFSDEADDDPCKFWELLEGFYQPKTIQNQSTYLNRIFTTLLSLEKLKANLTTLYENSRVLCSLIDDKKIKPSSLLDSVIATWAIINLPDDYKLAGEFIIKKCDQIEKSTPSLKQTIEELRL</sequence>
<dbReference type="Proteomes" id="UP000235388">
    <property type="component" value="Unassembled WGS sequence"/>
</dbReference>
<proteinExistence type="predicted"/>
<evidence type="ECO:0000313" key="2">
    <source>
        <dbReference type="Proteomes" id="UP000235388"/>
    </source>
</evidence>
<evidence type="ECO:0008006" key="3">
    <source>
        <dbReference type="Google" id="ProtNLM"/>
    </source>
</evidence>
<evidence type="ECO:0000313" key="1">
    <source>
        <dbReference type="EMBL" id="PLW37502.1"/>
    </source>
</evidence>
<organism evidence="1 2">
    <name type="scientific">Puccinia coronata f. sp. avenae</name>
    <dbReference type="NCBI Taxonomy" id="200324"/>
    <lineage>
        <taxon>Eukaryota</taxon>
        <taxon>Fungi</taxon>
        <taxon>Dikarya</taxon>
        <taxon>Basidiomycota</taxon>
        <taxon>Pucciniomycotina</taxon>
        <taxon>Pucciniomycetes</taxon>
        <taxon>Pucciniales</taxon>
        <taxon>Pucciniaceae</taxon>
        <taxon>Puccinia</taxon>
    </lineage>
</organism>
<dbReference type="OrthoDB" id="10406600at2759"/>
<dbReference type="AlphaFoldDB" id="A0A2N5UIC8"/>
<reference evidence="1 2" key="1">
    <citation type="submission" date="2017-11" db="EMBL/GenBank/DDBJ databases">
        <title>De novo assembly and phasing of dikaryotic genomes from two isolates of Puccinia coronata f. sp. avenae, the causal agent of oat crown rust.</title>
        <authorList>
            <person name="Miller M.E."/>
            <person name="Zhang Y."/>
            <person name="Omidvar V."/>
            <person name="Sperschneider J."/>
            <person name="Schwessinger B."/>
            <person name="Raley C."/>
            <person name="Palmer J.M."/>
            <person name="Garnica D."/>
            <person name="Upadhyaya N."/>
            <person name="Rathjen J."/>
            <person name="Taylor J.M."/>
            <person name="Park R.F."/>
            <person name="Dodds P.N."/>
            <person name="Hirsch C.D."/>
            <person name="Kianian S.F."/>
            <person name="Figueroa M."/>
        </authorList>
    </citation>
    <scope>NUCLEOTIDE SEQUENCE [LARGE SCALE GENOMIC DNA]</scope>
    <source>
        <strain evidence="1">12NC29</strain>
    </source>
</reference>
<keyword evidence="2" id="KW-1185">Reference proteome</keyword>